<comment type="function">
    <text evidence="13">An odorant receptor which affects chemotaxis to the volatile odorant diacetyl. Specifies AWA neuronal cell fate via the odr-7 pathway.</text>
</comment>
<evidence type="ECO:0000256" key="18">
    <source>
        <dbReference type="ARBA" id="ARBA00082489"/>
    </source>
</evidence>
<evidence type="ECO:0000256" key="3">
    <source>
        <dbReference type="ARBA" id="ARBA00022500"/>
    </source>
</evidence>
<keyword evidence="2" id="KW-1003">Cell membrane</keyword>
<keyword evidence="10" id="KW-0675">Receptor</keyword>
<evidence type="ECO:0000256" key="9">
    <source>
        <dbReference type="ARBA" id="ARBA00023136"/>
    </source>
</evidence>
<dbReference type="eggNOG" id="ENOG502T0B9">
    <property type="taxonomic scope" value="Eukaryota"/>
</dbReference>
<evidence type="ECO:0000256" key="13">
    <source>
        <dbReference type="ARBA" id="ARBA00054965"/>
    </source>
</evidence>
<evidence type="ECO:0000256" key="12">
    <source>
        <dbReference type="ARBA" id="ARBA00023273"/>
    </source>
</evidence>
<name>G0N2X5_CAEBE</name>
<evidence type="ECO:0000256" key="1">
    <source>
        <dbReference type="ARBA" id="ARBA00004272"/>
    </source>
</evidence>
<feature type="transmembrane region" description="Helical" evidence="19">
    <location>
        <begin position="6"/>
        <end position="25"/>
    </location>
</feature>
<evidence type="ECO:0000256" key="16">
    <source>
        <dbReference type="ARBA" id="ARBA00067967"/>
    </source>
</evidence>
<protein>
    <recommendedName>
        <fullName evidence="16">Serpentine receptor class r-10</fullName>
    </recommendedName>
    <alternativeName>
        <fullName evidence="17">Odorant response abnormal protein 10</fullName>
    </alternativeName>
    <alternativeName>
        <fullName evidence="18">Olfactory receptor 10</fullName>
    </alternativeName>
</protein>
<keyword evidence="4" id="KW-0716">Sensory transduction</keyword>
<keyword evidence="6" id="KW-0552">Olfaction</keyword>
<dbReference type="InParanoid" id="G0N2X5"/>
<dbReference type="Pfam" id="PF10326">
    <property type="entry name" value="7TM_GPCR_Str"/>
    <property type="match status" value="2"/>
</dbReference>
<dbReference type="PANTHER" id="PTHR22943">
    <property type="entry name" value="7-TRANSMEMBRANE DOMAIN RECEPTOR C.ELEGANS"/>
    <property type="match status" value="1"/>
</dbReference>
<accession>G0N2X5</accession>
<evidence type="ECO:0000256" key="17">
    <source>
        <dbReference type="ARBA" id="ARBA00078653"/>
    </source>
</evidence>
<feature type="transmembrane region" description="Helical" evidence="19">
    <location>
        <begin position="244"/>
        <end position="270"/>
    </location>
</feature>
<dbReference type="EMBL" id="GL379832">
    <property type="protein sequence ID" value="EGT51164.1"/>
    <property type="molecule type" value="Genomic_DNA"/>
</dbReference>
<evidence type="ECO:0000256" key="10">
    <source>
        <dbReference type="ARBA" id="ARBA00023170"/>
    </source>
</evidence>
<evidence type="ECO:0000256" key="2">
    <source>
        <dbReference type="ARBA" id="ARBA00022475"/>
    </source>
</evidence>
<keyword evidence="5 19" id="KW-0812">Transmembrane</keyword>
<keyword evidence="8" id="KW-0969">Cilium</keyword>
<keyword evidence="3" id="KW-0145">Chemotaxis</keyword>
<comment type="subcellular location">
    <subcellularLocation>
        <location evidence="1">Cell projection</location>
        <location evidence="1">Cilium membrane</location>
        <topology evidence="1">Multi-pass membrane protein</topology>
    </subcellularLocation>
</comment>
<feature type="transmembrane region" description="Helical" evidence="19">
    <location>
        <begin position="209"/>
        <end position="232"/>
    </location>
</feature>
<evidence type="ECO:0000256" key="7">
    <source>
        <dbReference type="ARBA" id="ARBA00022989"/>
    </source>
</evidence>
<keyword evidence="12" id="KW-0966">Cell projection</keyword>
<dbReference type="SUPFAM" id="SSF81321">
    <property type="entry name" value="Family A G protein-coupled receptor-like"/>
    <property type="match status" value="1"/>
</dbReference>
<dbReference type="GO" id="GO:0042048">
    <property type="term" value="P:olfactory behavior"/>
    <property type="evidence" value="ECO:0007669"/>
    <property type="project" value="TreeGrafter"/>
</dbReference>
<evidence type="ECO:0000256" key="15">
    <source>
        <dbReference type="ARBA" id="ARBA00064300"/>
    </source>
</evidence>
<organism evidence="21">
    <name type="scientific">Caenorhabditis brenneri</name>
    <name type="common">Nematode worm</name>
    <dbReference type="NCBI Taxonomy" id="135651"/>
    <lineage>
        <taxon>Eukaryota</taxon>
        <taxon>Metazoa</taxon>
        <taxon>Ecdysozoa</taxon>
        <taxon>Nematoda</taxon>
        <taxon>Chromadorea</taxon>
        <taxon>Rhabditida</taxon>
        <taxon>Rhabditina</taxon>
        <taxon>Rhabditomorpha</taxon>
        <taxon>Rhabditoidea</taxon>
        <taxon>Rhabditidae</taxon>
        <taxon>Peloderinae</taxon>
        <taxon>Caenorhabditis</taxon>
    </lineage>
</organism>
<keyword evidence="11" id="KW-0325">Glycoprotein</keyword>
<keyword evidence="9 19" id="KW-0472">Membrane</keyword>
<evidence type="ECO:0000256" key="8">
    <source>
        <dbReference type="ARBA" id="ARBA00023069"/>
    </source>
</evidence>
<dbReference type="GO" id="GO:0038022">
    <property type="term" value="F:G protein-coupled olfactory receptor activity"/>
    <property type="evidence" value="ECO:0007669"/>
    <property type="project" value="TreeGrafter"/>
</dbReference>
<gene>
    <name evidence="20" type="ORF">CAEBREN_18938</name>
</gene>
<sequence>MIWLHLIQYAGFFSAQVTNSVLVYLIMTKAEKLFGSYRHVMCTFAMYSLIYAWIEVLTQPVMHIKGPIFIVYMDSPMKYYTPEILSRIEGYKLVLIFIPCLICFVFWFEFVYWGMANTIEKQEYMKEELKFYYDEDSTKVSFIAPMYWSIGPNGEKIWKFWECMSSVGCIVIIVICFSTILYCAYNIYRSMKSTQCHMSAKTLELNRQLFITLTFQTILPFCMMYSPVGLLIALPVFEVYVGKIANYVGASLAVYPSLEPIIAIICIKEFRRTVLCYRRRKIQATTTQSNVSSSYRI</sequence>
<keyword evidence="21" id="KW-1185">Reference proteome</keyword>
<evidence type="ECO:0000313" key="20">
    <source>
        <dbReference type="EMBL" id="EGT51164.1"/>
    </source>
</evidence>
<dbReference type="Proteomes" id="UP000008068">
    <property type="component" value="Unassembled WGS sequence"/>
</dbReference>
<evidence type="ECO:0000256" key="5">
    <source>
        <dbReference type="ARBA" id="ARBA00022692"/>
    </source>
</evidence>
<dbReference type="FunFam" id="1.20.1070.10:FF:000128">
    <property type="entry name" value="Seven TM Receptor"/>
    <property type="match status" value="1"/>
</dbReference>
<evidence type="ECO:0000256" key="6">
    <source>
        <dbReference type="ARBA" id="ARBA00022725"/>
    </source>
</evidence>
<evidence type="ECO:0000256" key="11">
    <source>
        <dbReference type="ARBA" id="ARBA00023180"/>
    </source>
</evidence>
<reference evidence="21" key="1">
    <citation type="submission" date="2011-07" db="EMBL/GenBank/DDBJ databases">
        <authorList>
            <consortium name="Caenorhabditis brenneri Sequencing and Analysis Consortium"/>
            <person name="Wilson R.K."/>
        </authorList>
    </citation>
    <scope>NUCLEOTIDE SEQUENCE [LARGE SCALE GENOMIC DNA]</scope>
    <source>
        <strain evidence="21">PB2801</strain>
    </source>
</reference>
<comment type="subunit">
    <text evidence="15">Interacts with odr-4.</text>
</comment>
<dbReference type="GO" id="GO:0060170">
    <property type="term" value="C:ciliary membrane"/>
    <property type="evidence" value="ECO:0007669"/>
    <property type="project" value="UniProtKB-SubCell"/>
</dbReference>
<dbReference type="AlphaFoldDB" id="G0N2X5"/>
<feature type="transmembrane region" description="Helical" evidence="19">
    <location>
        <begin position="60"/>
        <end position="81"/>
    </location>
</feature>
<dbReference type="HOGENOM" id="CLU_036335_2_1_1"/>
<proteinExistence type="inferred from homology"/>
<dbReference type="PANTHER" id="PTHR22943:SF81">
    <property type="entry name" value="SEVEN TM RECEPTOR"/>
    <property type="match status" value="1"/>
</dbReference>
<comment type="similarity">
    <text evidence="14">Belongs to the nematode receptor-like protein str family.</text>
</comment>
<evidence type="ECO:0000256" key="4">
    <source>
        <dbReference type="ARBA" id="ARBA00022606"/>
    </source>
</evidence>
<feature type="transmembrane region" description="Helical" evidence="19">
    <location>
        <begin position="164"/>
        <end position="188"/>
    </location>
</feature>
<evidence type="ECO:0000256" key="14">
    <source>
        <dbReference type="ARBA" id="ARBA00061678"/>
    </source>
</evidence>
<evidence type="ECO:0000313" key="21">
    <source>
        <dbReference type="Proteomes" id="UP000008068"/>
    </source>
</evidence>
<keyword evidence="7 19" id="KW-1133">Transmembrane helix</keyword>
<dbReference type="InterPro" id="IPR019428">
    <property type="entry name" value="7TM_GPCR_serpentine_rcpt_Str"/>
</dbReference>
<dbReference type="GO" id="GO:0006935">
    <property type="term" value="P:chemotaxis"/>
    <property type="evidence" value="ECO:0007669"/>
    <property type="project" value="UniProtKB-KW"/>
</dbReference>
<evidence type="ECO:0000256" key="19">
    <source>
        <dbReference type="SAM" id="Phobius"/>
    </source>
</evidence>
<feature type="transmembrane region" description="Helical" evidence="19">
    <location>
        <begin position="93"/>
        <end position="115"/>
    </location>
</feature>